<dbReference type="EMBL" id="LFYR01000705">
    <property type="protein sequence ID" value="KMZ70856.1"/>
    <property type="molecule type" value="Genomic_DNA"/>
</dbReference>
<reference evidence="5" key="1">
    <citation type="journal article" date="2016" name="Nature">
        <title>The genome of the seagrass Zostera marina reveals angiosperm adaptation to the sea.</title>
        <authorList>
            <person name="Olsen J.L."/>
            <person name="Rouze P."/>
            <person name="Verhelst B."/>
            <person name="Lin Y.-C."/>
            <person name="Bayer T."/>
            <person name="Collen J."/>
            <person name="Dattolo E."/>
            <person name="De Paoli E."/>
            <person name="Dittami S."/>
            <person name="Maumus F."/>
            <person name="Michel G."/>
            <person name="Kersting A."/>
            <person name="Lauritano C."/>
            <person name="Lohaus R."/>
            <person name="Toepel M."/>
            <person name="Tonon T."/>
            <person name="Vanneste K."/>
            <person name="Amirebrahimi M."/>
            <person name="Brakel J."/>
            <person name="Bostroem C."/>
            <person name="Chovatia M."/>
            <person name="Grimwood J."/>
            <person name="Jenkins J.W."/>
            <person name="Jueterbock A."/>
            <person name="Mraz A."/>
            <person name="Stam W.T."/>
            <person name="Tice H."/>
            <person name="Bornberg-Bauer E."/>
            <person name="Green P.J."/>
            <person name="Pearson G.A."/>
            <person name="Procaccini G."/>
            <person name="Duarte C.M."/>
            <person name="Schmutz J."/>
            <person name="Reusch T.B.H."/>
            <person name="Van de Peer Y."/>
        </authorList>
    </citation>
    <scope>NUCLEOTIDE SEQUENCE [LARGE SCALE GENOMIC DNA]</scope>
    <source>
        <strain evidence="5">cv. Finnish</strain>
    </source>
</reference>
<feature type="compositionally biased region" description="Basic and acidic residues" evidence="2">
    <location>
        <begin position="18"/>
        <end position="37"/>
    </location>
</feature>
<dbReference type="PANTHER" id="PTHR47491:SF5">
    <property type="entry name" value="CAP-GLY DOMAIN LINKER"/>
    <property type="match status" value="1"/>
</dbReference>
<evidence type="ECO:0000256" key="2">
    <source>
        <dbReference type="SAM" id="MobiDB-lite"/>
    </source>
</evidence>
<comment type="caution">
    <text evidence="4">The sequence shown here is derived from an EMBL/GenBank/DDBJ whole genome shotgun (WGS) entry which is preliminary data.</text>
</comment>
<evidence type="ECO:0000313" key="5">
    <source>
        <dbReference type="Proteomes" id="UP000036987"/>
    </source>
</evidence>
<sequence length="901" mass="105060">MRKFFSFNKSSSSPSTDDVTKSDNSQDSKGEKVHWEKPVPPPIIFPKNDENLRMESSPRSNSITSRHRSNHSHSSPTNSNHILNSLQNGTRSPSSFSYTSQHSFRHQTNQLQSSSSKVAPKSKKKDKVRDHHYQKKISSFQTMDLDDDKNHISALHLSPCNSSVPLRCNSDRSTRLSNNGIVLDRYIDCSEENQDRKSKMPSNFENDCSLLPNNSKRPPRSTHSTDPPFSPIFGSQNPRSYSFGEGRDFHPNPHHWSKLNSQDSDSETAITVEDIYEDPCRRRKSSINNHLSSYHRRRPWSSKTSSLNGDDSLDDFLDLQRRKYNTGDKFKNDDEEKNDLLYLKLKEAEEFLLHFEKDLEDADIGHFSIPQLVQMIKDINGDRKNLVSKLLTQMKSQISERSSMKQTLIQANVELDTRTKRLENEKNEIQMNLEKEIDRRSNDWSIKLEKFQFEEKRLRERVQELAEQNVCLQREMSNLSTNKEELKCMILNLESQVNELTANLEEVNIENRNLHQSSTELDCIKVSFKQKEKEIKDYQKIIRSFQKTCCEQEKSITGLRQGFSFKIEDDNDMVIGRLQMEQIRLTGVEQTLRKELESCRLELKSIRQENICIFDRLRRSNGGCGMSEFRLDQELQSLVKTMETTGISMVDAYNELCSELLSEFLNNNQQINESEDYSFVDYNGKFQSLKTARENWKRSLSSMSDVLNSKLRDFSFNKEHYVENRSSKELIKDSDDLELELKAERLMTRVLKHKMCSKEVEIEQLHGDIASLLREVEISKSENQKMKDEISSLTHRSKDFELQMLRKDESLKQVELDLIEYKQECNSSRDMLPKVSNERDRMWKEVQRLTESSKLMSFENKSLKKKIETLDEEILVKEGEIAILKDSIDKNYFDPLAAPIH</sequence>
<dbReference type="Pfam" id="PF24670">
    <property type="entry name" value="DUF7653"/>
    <property type="match status" value="1"/>
</dbReference>
<feature type="coiled-coil region" evidence="1">
    <location>
        <begin position="769"/>
        <end position="803"/>
    </location>
</feature>
<organism evidence="4 5">
    <name type="scientific">Zostera marina</name>
    <name type="common">Eelgrass</name>
    <dbReference type="NCBI Taxonomy" id="29655"/>
    <lineage>
        <taxon>Eukaryota</taxon>
        <taxon>Viridiplantae</taxon>
        <taxon>Streptophyta</taxon>
        <taxon>Embryophyta</taxon>
        <taxon>Tracheophyta</taxon>
        <taxon>Spermatophyta</taxon>
        <taxon>Magnoliopsida</taxon>
        <taxon>Liliopsida</taxon>
        <taxon>Zosteraceae</taxon>
        <taxon>Zostera</taxon>
    </lineage>
</organism>
<name>A0A0K9PPF5_ZOSMR</name>
<proteinExistence type="predicted"/>
<dbReference type="Proteomes" id="UP000036987">
    <property type="component" value="Unassembled WGS sequence"/>
</dbReference>
<evidence type="ECO:0000256" key="1">
    <source>
        <dbReference type="SAM" id="Coils"/>
    </source>
</evidence>
<gene>
    <name evidence="4" type="ORF">ZOSMA_192G00330</name>
</gene>
<protein>
    <recommendedName>
        <fullName evidence="3">DUF7653 domain-containing protein</fullName>
    </recommendedName>
</protein>
<evidence type="ECO:0000313" key="4">
    <source>
        <dbReference type="EMBL" id="KMZ70856.1"/>
    </source>
</evidence>
<dbReference type="InterPro" id="IPR056070">
    <property type="entry name" value="DUF7653"/>
</dbReference>
<dbReference type="AlphaFoldDB" id="A0A0K9PPF5"/>
<keyword evidence="5" id="KW-1185">Reference proteome</keyword>
<feature type="compositionally biased region" description="Polar residues" evidence="2">
    <location>
        <begin position="83"/>
        <end position="112"/>
    </location>
</feature>
<feature type="domain" description="DUF7653" evidence="3">
    <location>
        <begin position="590"/>
        <end position="710"/>
    </location>
</feature>
<dbReference type="OrthoDB" id="1938127at2759"/>
<feature type="compositionally biased region" description="Low complexity" evidence="2">
    <location>
        <begin position="72"/>
        <end position="82"/>
    </location>
</feature>
<accession>A0A0K9PPF5</accession>
<feature type="region of interest" description="Disordered" evidence="2">
    <location>
        <begin position="193"/>
        <end position="234"/>
    </location>
</feature>
<feature type="compositionally biased region" description="Polar residues" evidence="2">
    <location>
        <begin position="200"/>
        <end position="234"/>
    </location>
</feature>
<feature type="region of interest" description="Disordered" evidence="2">
    <location>
        <begin position="1"/>
        <end position="137"/>
    </location>
</feature>
<dbReference type="PANTHER" id="PTHR47491">
    <property type="entry name" value="CAP-GLY DOMAIN LINKER"/>
    <property type="match status" value="1"/>
</dbReference>
<evidence type="ECO:0000259" key="3">
    <source>
        <dbReference type="Pfam" id="PF24670"/>
    </source>
</evidence>
<feature type="compositionally biased region" description="Basic residues" evidence="2">
    <location>
        <begin position="120"/>
        <end position="135"/>
    </location>
</feature>
<feature type="compositionally biased region" description="Low complexity" evidence="2">
    <location>
        <begin position="1"/>
        <end position="17"/>
    </location>
</feature>
<feature type="coiled-coil region" evidence="1">
    <location>
        <begin position="405"/>
        <end position="548"/>
    </location>
</feature>
<keyword evidence="1" id="KW-0175">Coiled coil</keyword>